<dbReference type="Pfam" id="PF19193">
    <property type="entry name" value="Tectonin"/>
    <property type="match status" value="1"/>
</dbReference>
<reference evidence="1 2" key="1">
    <citation type="submission" date="2023-04" db="EMBL/GenBank/DDBJ databases">
        <title>Genome of Basidiobolus ranarum AG-B5.</title>
        <authorList>
            <person name="Stajich J.E."/>
            <person name="Carter-House D."/>
            <person name="Gryganskyi A."/>
        </authorList>
    </citation>
    <scope>NUCLEOTIDE SEQUENCE [LARGE SCALE GENOMIC DNA]</scope>
    <source>
        <strain evidence="1 2">AG-B5</strain>
    </source>
</reference>
<dbReference type="Proteomes" id="UP001479436">
    <property type="component" value="Unassembled WGS sequence"/>
</dbReference>
<comment type="caution">
    <text evidence="1">The sequence shown here is derived from an EMBL/GenBank/DDBJ whole genome shotgun (WGS) entry which is preliminary data.</text>
</comment>
<gene>
    <name evidence="1" type="ORF">K7432_003284</name>
</gene>
<accession>A0ABR2W6T7</accession>
<name>A0ABR2W6T7_9FUNG</name>
<organism evidence="1 2">
    <name type="scientific">Basidiobolus ranarum</name>
    <dbReference type="NCBI Taxonomy" id="34480"/>
    <lineage>
        <taxon>Eukaryota</taxon>
        <taxon>Fungi</taxon>
        <taxon>Fungi incertae sedis</taxon>
        <taxon>Zoopagomycota</taxon>
        <taxon>Entomophthoromycotina</taxon>
        <taxon>Basidiobolomycetes</taxon>
        <taxon>Basidiobolales</taxon>
        <taxon>Basidiobolaceae</taxon>
        <taxon>Basidiobolus</taxon>
    </lineage>
</organism>
<evidence type="ECO:0008006" key="3">
    <source>
        <dbReference type="Google" id="ProtNLM"/>
    </source>
</evidence>
<dbReference type="EMBL" id="JASJQH010006974">
    <property type="protein sequence ID" value="KAK9721625.1"/>
    <property type="molecule type" value="Genomic_DNA"/>
</dbReference>
<sequence>MFSSRFVKGCVLTITYGILVTEGTIYRSANGPANPEYVLVEDPGMTRISVGADNILWGLKEDETVWQLLNNVWVQKPGRYAEFSALDRNTAWGVNKFGHVGRFDTSSWDRVQGYLVALGASRNDQTEYVWGYNVHNDIQFCAYDSLKRSCQWNKIERSPELENRTVVSVAATGDGKGFGLFEPRDQIGYPVYVYDKGRWTKLGESLLHLVGTAANYITGVNSRGEVRMAHMDRLNEWTVLDNFQTTPECATVGEQIWVLAGAYAQTRNNTVTYEQVFETVS</sequence>
<proteinExistence type="predicted"/>
<protein>
    <recommendedName>
        <fullName evidence="3">Lectin</fullName>
    </recommendedName>
</protein>
<keyword evidence="2" id="KW-1185">Reference proteome</keyword>
<evidence type="ECO:0000313" key="1">
    <source>
        <dbReference type="EMBL" id="KAK9721625.1"/>
    </source>
</evidence>
<dbReference type="InterPro" id="IPR006624">
    <property type="entry name" value="Beta-propeller_rpt_TECPR"/>
</dbReference>
<evidence type="ECO:0000313" key="2">
    <source>
        <dbReference type="Proteomes" id="UP001479436"/>
    </source>
</evidence>